<organism evidence="1 2">
    <name type="scientific">Candidatus Aphodousia faecigallinarum</name>
    <dbReference type="NCBI Taxonomy" id="2840677"/>
    <lineage>
        <taxon>Bacteria</taxon>
        <taxon>Pseudomonadati</taxon>
        <taxon>Pseudomonadota</taxon>
        <taxon>Betaproteobacteria</taxon>
        <taxon>Burkholderiales</taxon>
        <taxon>Sutterellaceae</taxon>
        <taxon>Sutterellaceae incertae sedis</taxon>
        <taxon>Candidatus Aphodousia</taxon>
    </lineage>
</organism>
<evidence type="ECO:0008006" key="3">
    <source>
        <dbReference type="Google" id="ProtNLM"/>
    </source>
</evidence>
<dbReference type="InterPro" id="IPR015797">
    <property type="entry name" value="NUDIX_hydrolase-like_dom_sf"/>
</dbReference>
<dbReference type="Proteomes" id="UP000824083">
    <property type="component" value="Unassembled WGS sequence"/>
</dbReference>
<comment type="caution">
    <text evidence="1">The sequence shown here is derived from an EMBL/GenBank/DDBJ whole genome shotgun (WGS) entry which is preliminary data.</text>
</comment>
<gene>
    <name evidence="1" type="ORF">IAC56_04870</name>
</gene>
<dbReference type="SUPFAM" id="SSF55811">
    <property type="entry name" value="Nudix"/>
    <property type="match status" value="1"/>
</dbReference>
<sequence>MAKILKVFLIGLFSVMPTITKEMIERVKEKRVGRERVFDGNFLHIDRDTVLTASGLMRTREYIRHPGASVIIALFDDETVLLEFQWRQPCERAFWELP</sequence>
<evidence type="ECO:0000313" key="2">
    <source>
        <dbReference type="Proteomes" id="UP000824083"/>
    </source>
</evidence>
<evidence type="ECO:0000313" key="1">
    <source>
        <dbReference type="EMBL" id="HIU37586.1"/>
    </source>
</evidence>
<dbReference type="AlphaFoldDB" id="A0A9D1LG72"/>
<dbReference type="Gene3D" id="3.90.79.10">
    <property type="entry name" value="Nucleoside Triphosphate Pyrophosphohydrolase"/>
    <property type="match status" value="1"/>
</dbReference>
<reference evidence="1" key="2">
    <citation type="journal article" date="2021" name="PeerJ">
        <title>Extensive microbial diversity within the chicken gut microbiome revealed by metagenomics and culture.</title>
        <authorList>
            <person name="Gilroy R."/>
            <person name="Ravi A."/>
            <person name="Getino M."/>
            <person name="Pursley I."/>
            <person name="Horton D.L."/>
            <person name="Alikhan N.F."/>
            <person name="Baker D."/>
            <person name="Gharbi K."/>
            <person name="Hall N."/>
            <person name="Watson M."/>
            <person name="Adriaenssens E.M."/>
            <person name="Foster-Nyarko E."/>
            <person name="Jarju S."/>
            <person name="Secka A."/>
            <person name="Antonio M."/>
            <person name="Oren A."/>
            <person name="Chaudhuri R.R."/>
            <person name="La Ragione R."/>
            <person name="Hildebrand F."/>
            <person name="Pallen M.J."/>
        </authorList>
    </citation>
    <scope>NUCLEOTIDE SEQUENCE</scope>
    <source>
        <strain evidence="1">7463</strain>
    </source>
</reference>
<protein>
    <recommendedName>
        <fullName evidence="3">ADP-ribose pyrophosphatase</fullName>
    </recommendedName>
</protein>
<accession>A0A9D1LG72</accession>
<reference evidence="1" key="1">
    <citation type="submission" date="2020-10" db="EMBL/GenBank/DDBJ databases">
        <authorList>
            <person name="Gilroy R."/>
        </authorList>
    </citation>
    <scope>NUCLEOTIDE SEQUENCE</scope>
    <source>
        <strain evidence="1">7463</strain>
    </source>
</reference>
<dbReference type="EMBL" id="DVMY01000079">
    <property type="protein sequence ID" value="HIU37586.1"/>
    <property type="molecule type" value="Genomic_DNA"/>
</dbReference>
<name>A0A9D1LG72_9BURK</name>
<feature type="non-terminal residue" evidence="1">
    <location>
        <position position="98"/>
    </location>
</feature>
<proteinExistence type="predicted"/>